<dbReference type="InterPro" id="IPR011426">
    <property type="entry name" value="CamS"/>
</dbReference>
<sequence>MKKSIVLVLGLSLVLTACSPVNDKDSKSSKQNTESQQQDRNKVKQIATDKDVQGDDYRTILPFKESQARGLIQENMANSYNGEDFEDGLLDISKTVYPTDDYLYQDGQYLDKDTIKAYLKPKYTKKELDKMSDKEKKEKNATENLGLNPSVNGESDEEKIAKNSPAYLSNILEQDYYDNGDTKGNNIKGMTIGLAMNSIYYYQKEKYGETYNEKLDKKEVKEKGQEMAEEILSRLRENEDLKDIPITFAVYIQSGQEDIIPGHFVSYATSEENGSKLSEWQKLDQKTVLLPSGDAEDLNENLNANFKDFNNSLQSYFSNFTQAVGKAEFKHKKVKKLVVDLPIDYYGKAELIGITQYVTQLAEKDFKAVDNYEIHIKDGSESRALISKTKDDKSPQIHIYQN</sequence>
<evidence type="ECO:0000256" key="2">
    <source>
        <dbReference type="SAM" id="SignalP"/>
    </source>
</evidence>
<dbReference type="RefSeq" id="WP_016425530.1">
    <property type="nucleotide sequence ID" value="NZ_CABKRV010000001.1"/>
</dbReference>
<comment type="caution">
    <text evidence="3">The sequence shown here is derived from an EMBL/GenBank/DDBJ whole genome shotgun (WGS) entry which is preliminary data.</text>
</comment>
<accession>A0ABX0FX62</accession>
<keyword evidence="2" id="KW-0732">Signal</keyword>
<dbReference type="Proteomes" id="UP000572988">
    <property type="component" value="Unassembled WGS sequence"/>
</dbReference>
<evidence type="ECO:0000256" key="1">
    <source>
        <dbReference type="SAM" id="MobiDB-lite"/>
    </source>
</evidence>
<reference evidence="3 4" key="1">
    <citation type="submission" date="2018-01" db="EMBL/GenBank/DDBJ databases">
        <title>Complete genome sequence of Staphylococcus Scheliferi isolated from human.</title>
        <authorList>
            <person name="Abouelkhair M.A."/>
            <person name="Bemis D.A."/>
            <person name="Kania S.A."/>
        </authorList>
    </citation>
    <scope>NUCLEOTIDE SEQUENCE [LARGE SCALE GENOMIC DNA]</scope>
    <source>
        <strain evidence="3 4">ATCC 43808</strain>
    </source>
</reference>
<evidence type="ECO:0000313" key="4">
    <source>
        <dbReference type="Proteomes" id="UP000572988"/>
    </source>
</evidence>
<feature type="compositionally biased region" description="Basic and acidic residues" evidence="1">
    <location>
        <begin position="127"/>
        <end position="141"/>
    </location>
</feature>
<feature type="compositionally biased region" description="Basic and acidic residues" evidence="1">
    <location>
        <begin position="37"/>
        <end position="49"/>
    </location>
</feature>
<keyword evidence="4" id="KW-1185">Reference proteome</keyword>
<protein>
    <recommendedName>
        <fullName evidence="5">CamS family sex pheromone protein</fullName>
    </recommendedName>
</protein>
<dbReference type="PIRSF" id="PIRSF012509">
    <property type="entry name" value="CamS"/>
    <property type="match status" value="1"/>
</dbReference>
<feature type="compositionally biased region" description="Polar residues" evidence="1">
    <location>
        <begin position="142"/>
        <end position="153"/>
    </location>
</feature>
<dbReference type="Gene3D" id="3.10.570.10">
    <property type="entry name" value="sex pheromone staph- cam373 precursor domain"/>
    <property type="match status" value="1"/>
</dbReference>
<dbReference type="PROSITE" id="PS51257">
    <property type="entry name" value="PROKAR_LIPOPROTEIN"/>
    <property type="match status" value="1"/>
</dbReference>
<proteinExistence type="predicted"/>
<feature type="signal peptide" evidence="2">
    <location>
        <begin position="1"/>
        <end position="23"/>
    </location>
</feature>
<dbReference type="EMBL" id="POVK01000003">
    <property type="protein sequence ID" value="NHA33222.1"/>
    <property type="molecule type" value="Genomic_DNA"/>
</dbReference>
<name>A0ABX0FX62_STASC</name>
<feature type="region of interest" description="Disordered" evidence="1">
    <location>
        <begin position="21"/>
        <end position="49"/>
    </location>
</feature>
<evidence type="ECO:0000313" key="3">
    <source>
        <dbReference type="EMBL" id="NHA33222.1"/>
    </source>
</evidence>
<feature type="chain" id="PRO_5046049693" description="CamS family sex pheromone protein" evidence="2">
    <location>
        <begin position="24"/>
        <end position="402"/>
    </location>
</feature>
<dbReference type="CDD" id="cd13440">
    <property type="entry name" value="CamS_repeat_2"/>
    <property type="match status" value="1"/>
</dbReference>
<dbReference type="GeneID" id="93789616"/>
<evidence type="ECO:0008006" key="5">
    <source>
        <dbReference type="Google" id="ProtNLM"/>
    </source>
</evidence>
<feature type="region of interest" description="Disordered" evidence="1">
    <location>
        <begin position="127"/>
        <end position="160"/>
    </location>
</feature>
<dbReference type="CDD" id="cd13441">
    <property type="entry name" value="CamS_repeat_1"/>
    <property type="match status" value="1"/>
</dbReference>
<organism evidence="3 4">
    <name type="scientific">Staphylococcus schleiferi</name>
    <dbReference type="NCBI Taxonomy" id="1295"/>
    <lineage>
        <taxon>Bacteria</taxon>
        <taxon>Bacillati</taxon>
        <taxon>Bacillota</taxon>
        <taxon>Bacilli</taxon>
        <taxon>Bacillales</taxon>
        <taxon>Staphylococcaceae</taxon>
        <taxon>Staphylococcus</taxon>
    </lineage>
</organism>
<gene>
    <name evidence="3" type="ORF">C1O36_01545</name>
</gene>
<dbReference type="Pfam" id="PF07537">
    <property type="entry name" value="CamS"/>
    <property type="match status" value="1"/>
</dbReference>